<reference evidence="7 10" key="3">
    <citation type="submission" date="2018-08" db="EMBL/GenBank/DDBJ databases">
        <title>Complete genome of the Arcobacter marinus type strain JCM 15502.</title>
        <authorList>
            <person name="Miller W.G."/>
            <person name="Yee E."/>
            <person name="Huynh S."/>
            <person name="Parker C.T."/>
        </authorList>
    </citation>
    <scope>NUCLEOTIDE SEQUENCE [LARGE SCALE GENOMIC DNA]</scope>
    <source>
        <strain evidence="7 10">JCM 15502</strain>
    </source>
</reference>
<protein>
    <submittedName>
        <fullName evidence="8">Cobalt ABC transporter permease</fullName>
    </submittedName>
    <submittedName>
        <fullName evidence="7">Cobalt/nickel ECF transporter CbiMNQO, T component CbiQ</fullName>
    </submittedName>
</protein>
<name>A0A347TN41_9BACT</name>
<evidence type="ECO:0000313" key="7">
    <source>
        <dbReference type="EMBL" id="AXX88019.1"/>
    </source>
</evidence>
<evidence type="ECO:0000313" key="9">
    <source>
        <dbReference type="Proteomes" id="UP000224740"/>
    </source>
</evidence>
<dbReference type="EMBL" id="NXAO01000015">
    <property type="protein sequence ID" value="PHO16068.1"/>
    <property type="molecule type" value="Genomic_DNA"/>
</dbReference>
<proteinExistence type="predicted"/>
<evidence type="ECO:0000256" key="6">
    <source>
        <dbReference type="SAM" id="Phobius"/>
    </source>
</evidence>
<feature type="transmembrane region" description="Helical" evidence="6">
    <location>
        <begin position="12"/>
        <end position="37"/>
    </location>
</feature>
<dbReference type="Pfam" id="PF02361">
    <property type="entry name" value="CbiQ"/>
    <property type="match status" value="1"/>
</dbReference>
<dbReference type="CDD" id="cd16914">
    <property type="entry name" value="EcfT"/>
    <property type="match status" value="1"/>
</dbReference>
<comment type="subcellular location">
    <subcellularLocation>
        <location evidence="1">Membrane</location>
        <topology evidence="1">Multi-pass membrane protein</topology>
    </subcellularLocation>
</comment>
<keyword evidence="9" id="KW-1185">Reference proteome</keyword>
<evidence type="ECO:0000256" key="2">
    <source>
        <dbReference type="ARBA" id="ARBA00022475"/>
    </source>
</evidence>
<keyword evidence="3 6" id="KW-0812">Transmembrane</keyword>
<organism evidence="7 10">
    <name type="scientific">Malaciobacter marinus</name>
    <dbReference type="NCBI Taxonomy" id="505249"/>
    <lineage>
        <taxon>Bacteria</taxon>
        <taxon>Pseudomonadati</taxon>
        <taxon>Campylobacterota</taxon>
        <taxon>Epsilonproteobacteria</taxon>
        <taxon>Campylobacterales</taxon>
        <taxon>Arcobacteraceae</taxon>
        <taxon>Malaciobacter</taxon>
    </lineage>
</organism>
<dbReference type="InterPro" id="IPR003339">
    <property type="entry name" value="ABC/ECF_trnsptr_transmembrane"/>
</dbReference>
<dbReference type="EMBL" id="CP032101">
    <property type="protein sequence ID" value="AXX88019.1"/>
    <property type="molecule type" value="Genomic_DNA"/>
</dbReference>
<evidence type="ECO:0000256" key="5">
    <source>
        <dbReference type="ARBA" id="ARBA00023136"/>
    </source>
</evidence>
<dbReference type="AlphaFoldDB" id="A0A347TN41"/>
<dbReference type="KEGG" id="amar:AMRN_2307"/>
<accession>A0A347TN41</accession>
<dbReference type="Proteomes" id="UP000264693">
    <property type="component" value="Chromosome"/>
</dbReference>
<evidence type="ECO:0000313" key="8">
    <source>
        <dbReference type="EMBL" id="PHO16068.1"/>
    </source>
</evidence>
<keyword evidence="4 6" id="KW-1133">Transmembrane helix</keyword>
<evidence type="ECO:0000256" key="4">
    <source>
        <dbReference type="ARBA" id="ARBA00022989"/>
    </source>
</evidence>
<keyword evidence="5 6" id="KW-0472">Membrane</keyword>
<reference evidence="8" key="2">
    <citation type="submission" date="2017-09" db="EMBL/GenBank/DDBJ databases">
        <authorList>
            <person name="Perez-Cataluna A."/>
            <person name="Figueras M.J."/>
            <person name="Salas-Masso N."/>
        </authorList>
    </citation>
    <scope>NUCLEOTIDE SEQUENCE</scope>
    <source>
        <strain evidence="8">CECT 7727</strain>
    </source>
</reference>
<reference evidence="9" key="1">
    <citation type="submission" date="2017-09" db="EMBL/GenBank/DDBJ databases">
        <title>Arcobacter canalis sp. nov., a new species isolated from a water canal contaminated with urban sewage.</title>
        <authorList>
            <person name="Perez-Cataluna A."/>
            <person name="Salas-Masso N."/>
            <person name="Figueras M.J."/>
        </authorList>
    </citation>
    <scope>NUCLEOTIDE SEQUENCE [LARGE SCALE GENOMIC DNA]</scope>
    <source>
        <strain evidence="9">CECT 7727</strain>
    </source>
</reference>
<dbReference type="Proteomes" id="UP000224740">
    <property type="component" value="Unassembled WGS sequence"/>
</dbReference>
<keyword evidence="2" id="KW-1003">Cell membrane</keyword>
<dbReference type="PANTHER" id="PTHR34857">
    <property type="entry name" value="SLL0384 PROTEIN"/>
    <property type="match status" value="1"/>
</dbReference>
<evidence type="ECO:0000256" key="3">
    <source>
        <dbReference type="ARBA" id="ARBA00022692"/>
    </source>
</evidence>
<dbReference type="InterPro" id="IPR051611">
    <property type="entry name" value="ECF_transporter_component"/>
</dbReference>
<dbReference type="GO" id="GO:0005886">
    <property type="term" value="C:plasma membrane"/>
    <property type="evidence" value="ECO:0007669"/>
    <property type="project" value="UniProtKB-ARBA"/>
</dbReference>
<gene>
    <name evidence="7" type="primary">cbiQ</name>
    <name evidence="7" type="ORF">AMRN_2307</name>
    <name evidence="8" type="ORF">CPH92_03810</name>
</gene>
<evidence type="ECO:0000256" key="1">
    <source>
        <dbReference type="ARBA" id="ARBA00004141"/>
    </source>
</evidence>
<feature type="transmembrane region" description="Helical" evidence="6">
    <location>
        <begin position="49"/>
        <end position="67"/>
    </location>
</feature>
<sequence>MIFSPAVSILAALFYSIVVSFSSYELYYLLPTFYILYFYKESIVKIFKTLAYLNVFIIVLALLLVLQKEYDEAINIYIRTNMIILFNLSIFYKSRGYDIVRGFYILKFPSSFVSTSYFTLKMIDNLTNDFKNIKNTLKSRGFEAKTNMFTYNTFGNILGMLFVKSIKKSQKLKDSFEARGFNKQIYLNDKFKTTKKDIVLILLILIVIILKVSL</sequence>
<dbReference type="PANTHER" id="PTHR34857:SF2">
    <property type="entry name" value="SLL0384 PROTEIN"/>
    <property type="match status" value="1"/>
</dbReference>
<dbReference type="RefSeq" id="WP_099310452.1">
    <property type="nucleotide sequence ID" value="NZ_CP032101.1"/>
</dbReference>
<feature type="transmembrane region" description="Helical" evidence="6">
    <location>
        <begin position="197"/>
        <end position="213"/>
    </location>
</feature>
<evidence type="ECO:0000313" key="10">
    <source>
        <dbReference type="Proteomes" id="UP000264693"/>
    </source>
</evidence>